<evidence type="ECO:0000313" key="1">
    <source>
        <dbReference type="EMBL" id="PRQ57329.1"/>
    </source>
</evidence>
<accession>A0A2P6SF77</accession>
<evidence type="ECO:0000313" key="2">
    <source>
        <dbReference type="Proteomes" id="UP000238479"/>
    </source>
</evidence>
<dbReference type="Gramene" id="PRQ57329">
    <property type="protein sequence ID" value="PRQ57329"/>
    <property type="gene ID" value="RchiOBHm_Chr1g0347141"/>
</dbReference>
<dbReference type="EMBL" id="PDCK01000039">
    <property type="protein sequence ID" value="PRQ57329.1"/>
    <property type="molecule type" value="Genomic_DNA"/>
</dbReference>
<dbReference type="Proteomes" id="UP000238479">
    <property type="component" value="Chromosome 1"/>
</dbReference>
<protein>
    <submittedName>
        <fullName evidence="1">Putative peptidase C70, AvrRpt2</fullName>
    </submittedName>
</protein>
<name>A0A2P6SF77_ROSCH</name>
<organism evidence="1 2">
    <name type="scientific">Rosa chinensis</name>
    <name type="common">China rose</name>
    <dbReference type="NCBI Taxonomy" id="74649"/>
    <lineage>
        <taxon>Eukaryota</taxon>
        <taxon>Viridiplantae</taxon>
        <taxon>Streptophyta</taxon>
        <taxon>Embryophyta</taxon>
        <taxon>Tracheophyta</taxon>
        <taxon>Spermatophyta</taxon>
        <taxon>Magnoliopsida</taxon>
        <taxon>eudicotyledons</taxon>
        <taxon>Gunneridae</taxon>
        <taxon>Pentapetalae</taxon>
        <taxon>rosids</taxon>
        <taxon>fabids</taxon>
        <taxon>Rosales</taxon>
        <taxon>Rosaceae</taxon>
        <taxon>Rosoideae</taxon>
        <taxon>Rosoideae incertae sedis</taxon>
        <taxon>Rosa</taxon>
    </lineage>
</organism>
<proteinExistence type="predicted"/>
<reference evidence="1 2" key="1">
    <citation type="journal article" date="2018" name="Nat. Genet.">
        <title>The Rosa genome provides new insights in the design of modern roses.</title>
        <authorList>
            <person name="Bendahmane M."/>
        </authorList>
    </citation>
    <scope>NUCLEOTIDE SEQUENCE [LARGE SCALE GENOMIC DNA]</scope>
    <source>
        <strain evidence="2">cv. Old Blush</strain>
    </source>
</reference>
<sequence length="65" mass="7798">MPFCDIPTVFSFQLCVTFLLHILVDNKHICWKAKLSMLSSFFTHNSWESDMYDSFIFYFADQNYI</sequence>
<gene>
    <name evidence="1" type="ORF">RchiOBHm_Chr1g0347141</name>
</gene>
<comment type="caution">
    <text evidence="1">The sequence shown here is derived from an EMBL/GenBank/DDBJ whole genome shotgun (WGS) entry which is preliminary data.</text>
</comment>
<keyword evidence="2" id="KW-1185">Reference proteome</keyword>
<dbReference type="AlphaFoldDB" id="A0A2P6SF77"/>